<evidence type="ECO:0000256" key="9">
    <source>
        <dbReference type="ARBA" id="ARBA00047598"/>
    </source>
</evidence>
<comment type="catalytic activity">
    <reaction evidence="10">
        <text>L-ornithine + NADH + O2 = N(5)-hydroxy-L-ornithine + NAD(+) + H2O</text>
        <dbReference type="Rhea" id="RHEA:41512"/>
        <dbReference type="ChEBI" id="CHEBI:15377"/>
        <dbReference type="ChEBI" id="CHEBI:15379"/>
        <dbReference type="ChEBI" id="CHEBI:46911"/>
        <dbReference type="ChEBI" id="CHEBI:57540"/>
        <dbReference type="ChEBI" id="CHEBI:57945"/>
        <dbReference type="ChEBI" id="CHEBI:78275"/>
        <dbReference type="EC" id="1.14.13.196"/>
    </reaction>
</comment>
<evidence type="ECO:0000256" key="5">
    <source>
        <dbReference type="ARBA" id="ARBA00022630"/>
    </source>
</evidence>
<dbReference type="OrthoDB" id="3519933at2759"/>
<evidence type="ECO:0000256" key="4">
    <source>
        <dbReference type="ARBA" id="ARBA00012881"/>
    </source>
</evidence>
<evidence type="ECO:0000256" key="3">
    <source>
        <dbReference type="ARBA" id="ARBA00007588"/>
    </source>
</evidence>
<dbReference type="Pfam" id="PF13434">
    <property type="entry name" value="Lys_Orn_oxgnase"/>
    <property type="match status" value="1"/>
</dbReference>
<dbReference type="PRINTS" id="PR00368">
    <property type="entry name" value="FADPNR"/>
</dbReference>
<comment type="cofactor">
    <cofactor evidence="1">
        <name>FAD</name>
        <dbReference type="ChEBI" id="CHEBI:57692"/>
    </cofactor>
</comment>
<evidence type="ECO:0000256" key="7">
    <source>
        <dbReference type="ARBA" id="ARBA00022857"/>
    </source>
</evidence>
<dbReference type="GO" id="GO:0016491">
    <property type="term" value="F:oxidoreductase activity"/>
    <property type="evidence" value="ECO:0007669"/>
    <property type="project" value="UniProtKB-KW"/>
</dbReference>
<evidence type="ECO:0000256" key="6">
    <source>
        <dbReference type="ARBA" id="ARBA00022827"/>
    </source>
</evidence>
<protein>
    <recommendedName>
        <fullName evidence="4">L-ornithine N(5)-monooxygenase [NAD(P)H]</fullName>
        <ecNumber evidence="4">1.14.13.196</ecNumber>
    </recommendedName>
</protein>
<evidence type="ECO:0000256" key="1">
    <source>
        <dbReference type="ARBA" id="ARBA00001974"/>
    </source>
</evidence>
<dbReference type="GO" id="GO:0006879">
    <property type="term" value="P:intracellular iron ion homeostasis"/>
    <property type="evidence" value="ECO:0007669"/>
    <property type="project" value="TreeGrafter"/>
</dbReference>
<evidence type="ECO:0000256" key="8">
    <source>
        <dbReference type="ARBA" id="ARBA00023002"/>
    </source>
</evidence>
<organism evidence="11 12">
    <name type="scientific">Xylaria hypoxylon</name>
    <dbReference type="NCBI Taxonomy" id="37992"/>
    <lineage>
        <taxon>Eukaryota</taxon>
        <taxon>Fungi</taxon>
        <taxon>Dikarya</taxon>
        <taxon>Ascomycota</taxon>
        <taxon>Pezizomycotina</taxon>
        <taxon>Sordariomycetes</taxon>
        <taxon>Xylariomycetidae</taxon>
        <taxon>Xylariales</taxon>
        <taxon>Xylariaceae</taxon>
        <taxon>Xylaria</taxon>
    </lineage>
</organism>
<dbReference type="InterPro" id="IPR036188">
    <property type="entry name" value="FAD/NAD-bd_sf"/>
</dbReference>
<evidence type="ECO:0000313" key="11">
    <source>
        <dbReference type="EMBL" id="TGJ88538.1"/>
    </source>
</evidence>
<reference evidence="11 12" key="1">
    <citation type="submission" date="2019-03" db="EMBL/GenBank/DDBJ databases">
        <title>Draft genome sequence of Xylaria hypoxylon DSM 108379, a ubiquitous saprotrophic-parasitic fungi on hardwood.</title>
        <authorList>
            <person name="Buettner E."/>
            <person name="Leonhardt S."/>
            <person name="Gebauer A.M."/>
            <person name="Liers C."/>
            <person name="Hofrichter M."/>
            <person name="Kellner H."/>
        </authorList>
    </citation>
    <scope>NUCLEOTIDE SEQUENCE [LARGE SCALE GENOMIC DNA]</scope>
    <source>
        <strain evidence="11 12">DSM 108379</strain>
    </source>
</reference>
<name>A0A4Z0Z8E6_9PEZI</name>
<keyword evidence="5" id="KW-0285">Flavoprotein</keyword>
<gene>
    <name evidence="11" type="ORF">E0Z10_g180</name>
</gene>
<dbReference type="PANTHER" id="PTHR42802">
    <property type="entry name" value="MONOOXYGENASE"/>
    <property type="match status" value="1"/>
</dbReference>
<dbReference type="STRING" id="37992.A0A4Z0Z8E6"/>
<dbReference type="EC" id="1.14.13.196" evidence="4"/>
<comment type="catalytic activity">
    <reaction evidence="9">
        <text>L-ornithine + NADPH + O2 = N(5)-hydroxy-L-ornithine + NADP(+) + H2O</text>
        <dbReference type="Rhea" id="RHEA:41508"/>
        <dbReference type="ChEBI" id="CHEBI:15377"/>
        <dbReference type="ChEBI" id="CHEBI:15379"/>
        <dbReference type="ChEBI" id="CHEBI:46911"/>
        <dbReference type="ChEBI" id="CHEBI:57783"/>
        <dbReference type="ChEBI" id="CHEBI:58349"/>
        <dbReference type="ChEBI" id="CHEBI:78275"/>
        <dbReference type="EC" id="1.14.13.196"/>
    </reaction>
</comment>
<comment type="pathway">
    <text evidence="2">Siderophore biosynthesis.</text>
</comment>
<dbReference type="InterPro" id="IPR025700">
    <property type="entry name" value="Lys/Orn_oxygenase"/>
</dbReference>
<keyword evidence="8" id="KW-0560">Oxidoreductase</keyword>
<comment type="caution">
    <text evidence="11">The sequence shown here is derived from an EMBL/GenBank/DDBJ whole genome shotgun (WGS) entry which is preliminary data.</text>
</comment>
<comment type="similarity">
    <text evidence="3">Belongs to the lysine N(6)-hydroxylase/L-ornithine N(5)-oxygenase family.</text>
</comment>
<sequence>MSPHSLADDDNHAASNGELHYSARGVVNEPVANGARRSIVSNLKLTPSTEVHDLICIGFGPASLAVAVALHDSIEAGTLPGGNASPSPKVLFLEKQQKFAWHAGMLLPGAKMQISFIKDMATLRDPTSKFTFLNYLHQNKRLVEFTNLSTFLPARVEYEDYLRWCASSFDDVVRYGSEVISVSPQQTTSEPVSNFTVASRNSKTGAVVTHTAKNVLFAIGGQPSIPKCLPSNHPKVIHSSQYAHLVPKILNQRDAPYRVAVVGAGQSAAEIFNNIQNLYPNSQTALIMRSEFLKPSDDSPFVNSIFNPSYVDELFSRSSEARRSLLGDARSTNYGVVRLELIEHLYELMYDQHRELGSDSRKWPHRILGQTTIAGVESEGDKLRLMVRPIAKENDTRDGVYEKSDVDEIFDCDLVIAATGYQRQAHLTMMEGVADLLPESPKLIDAAASDGSHGKKYDARVNGRPVNVGRDYGLQFAPGKVSSGSGIWLQGCCEGTHGLSDTLLSILAIRSQEIVDSVFGGHEKK</sequence>
<dbReference type="Proteomes" id="UP000297716">
    <property type="component" value="Unassembled WGS sequence"/>
</dbReference>
<dbReference type="AlphaFoldDB" id="A0A4Z0Z8E6"/>
<evidence type="ECO:0000313" key="12">
    <source>
        <dbReference type="Proteomes" id="UP000297716"/>
    </source>
</evidence>
<dbReference type="Gene3D" id="3.50.50.60">
    <property type="entry name" value="FAD/NAD(P)-binding domain"/>
    <property type="match status" value="1"/>
</dbReference>
<dbReference type="PANTHER" id="PTHR42802:SF1">
    <property type="entry name" value="L-ORNITHINE N(5)-MONOOXYGENASE"/>
    <property type="match status" value="1"/>
</dbReference>
<evidence type="ECO:0000256" key="2">
    <source>
        <dbReference type="ARBA" id="ARBA00004924"/>
    </source>
</evidence>
<proteinExistence type="inferred from homology"/>
<dbReference type="EMBL" id="SKBN01000002">
    <property type="protein sequence ID" value="TGJ88538.1"/>
    <property type="molecule type" value="Genomic_DNA"/>
</dbReference>
<accession>A0A4Z0Z8E6</accession>
<keyword evidence="7" id="KW-0521">NADP</keyword>
<keyword evidence="6" id="KW-0274">FAD</keyword>
<dbReference type="SUPFAM" id="SSF51905">
    <property type="entry name" value="FAD/NAD(P)-binding domain"/>
    <property type="match status" value="2"/>
</dbReference>
<evidence type="ECO:0000256" key="10">
    <source>
        <dbReference type="ARBA" id="ARBA00049248"/>
    </source>
</evidence>
<keyword evidence="12" id="KW-1185">Reference proteome</keyword>